<dbReference type="Gene3D" id="2.60.40.640">
    <property type="match status" value="2"/>
</dbReference>
<evidence type="ECO:0000256" key="1">
    <source>
        <dbReference type="ARBA" id="ARBA00009100"/>
    </source>
</evidence>
<proteinExistence type="inferred from homology"/>
<gene>
    <name evidence="2" type="ORF">BLNAU_4701</name>
</gene>
<name>A0ABQ9YA11_9EUKA</name>
<evidence type="ECO:0000313" key="2">
    <source>
        <dbReference type="EMBL" id="KAK2960484.1"/>
    </source>
</evidence>
<dbReference type="InterPro" id="IPR014752">
    <property type="entry name" value="Arrestin-like_C"/>
</dbReference>
<evidence type="ECO:0000313" key="3">
    <source>
        <dbReference type="Proteomes" id="UP001281761"/>
    </source>
</evidence>
<comment type="similarity">
    <text evidence="1">Belongs to the VPS26 family.</text>
</comment>
<sequence length="305" mass="34322">MSAQPSVNIVLKRPDRTYTPGAPVNGFVIIDSPGQQMSHNGINLLFEGVLTLTHGIDAAAFSQSEQSQTAKIQIELAKAGKLPKGQTEIPFEFPLQTEKGVTLFETYHGIMINIRYSLAVEIQRGVFSKSLRKTVEIIIVNYSQEIRSLQPLEFEMSSDKRKKIADKSGKEPPTYKFRGRIDSRICNVVEPFTGEIEVIHSSLPIRSIELQLVRVETVVSSGKKGETEIQNIQIADGDLLHGTKMPMHMILPRLFTCSTMKSELFELQFEVNVVVLFQDQSLVSENIPIVFYRSKPRKNTVWTDL</sequence>
<dbReference type="PANTHER" id="PTHR12233">
    <property type="entry name" value="VACUOLAR PROTEIN SORTING 26 RELATED"/>
    <property type="match status" value="1"/>
</dbReference>
<accession>A0ABQ9YA11</accession>
<dbReference type="InterPro" id="IPR028934">
    <property type="entry name" value="Vps26-related"/>
</dbReference>
<dbReference type="Pfam" id="PF03643">
    <property type="entry name" value="Vps26"/>
    <property type="match status" value="1"/>
</dbReference>
<dbReference type="Proteomes" id="UP001281761">
    <property type="component" value="Unassembled WGS sequence"/>
</dbReference>
<protein>
    <submittedName>
        <fullName evidence="2">Down syndrome critical region protein 3 (DSCR3)</fullName>
    </submittedName>
</protein>
<organism evidence="2 3">
    <name type="scientific">Blattamonas nauphoetae</name>
    <dbReference type="NCBI Taxonomy" id="2049346"/>
    <lineage>
        <taxon>Eukaryota</taxon>
        <taxon>Metamonada</taxon>
        <taxon>Preaxostyla</taxon>
        <taxon>Oxymonadida</taxon>
        <taxon>Blattamonas</taxon>
    </lineage>
</organism>
<reference evidence="2 3" key="1">
    <citation type="journal article" date="2022" name="bioRxiv">
        <title>Genomics of Preaxostyla Flagellates Illuminates Evolutionary Transitions and the Path Towards Mitochondrial Loss.</title>
        <authorList>
            <person name="Novak L.V.F."/>
            <person name="Treitli S.C."/>
            <person name="Pyrih J."/>
            <person name="Halakuc P."/>
            <person name="Pipaliya S.V."/>
            <person name="Vacek V."/>
            <person name="Brzon O."/>
            <person name="Soukal P."/>
            <person name="Eme L."/>
            <person name="Dacks J.B."/>
            <person name="Karnkowska A."/>
            <person name="Elias M."/>
            <person name="Hampl V."/>
        </authorList>
    </citation>
    <scope>NUCLEOTIDE SEQUENCE [LARGE SCALE GENOMIC DNA]</scope>
    <source>
        <strain evidence="2">NAU3</strain>
        <tissue evidence="2">Gut</tissue>
    </source>
</reference>
<dbReference type="EMBL" id="JARBJD010000023">
    <property type="protein sequence ID" value="KAK2960484.1"/>
    <property type="molecule type" value="Genomic_DNA"/>
</dbReference>
<keyword evidence="3" id="KW-1185">Reference proteome</keyword>
<comment type="caution">
    <text evidence="2">The sequence shown here is derived from an EMBL/GenBank/DDBJ whole genome shotgun (WGS) entry which is preliminary data.</text>
</comment>